<accession>A0A916SIR9</accession>
<evidence type="ECO:0000313" key="2">
    <source>
        <dbReference type="EMBL" id="GGB02219.1"/>
    </source>
</evidence>
<dbReference type="AlphaFoldDB" id="A0A916SIR9"/>
<comment type="caution">
    <text evidence="2">The sequence shown here is derived from an EMBL/GenBank/DDBJ whole genome shotgun (WGS) entry which is preliminary data.</text>
</comment>
<feature type="region of interest" description="Disordered" evidence="1">
    <location>
        <begin position="286"/>
        <end position="352"/>
    </location>
</feature>
<evidence type="ECO:0008006" key="4">
    <source>
        <dbReference type="Google" id="ProtNLM"/>
    </source>
</evidence>
<name>A0A916SIR9_9HYPH</name>
<gene>
    <name evidence="2" type="ORF">GCM10011491_32920</name>
</gene>
<reference evidence="2" key="2">
    <citation type="submission" date="2020-09" db="EMBL/GenBank/DDBJ databases">
        <authorList>
            <person name="Sun Q."/>
            <person name="Zhou Y."/>
        </authorList>
    </citation>
    <scope>NUCLEOTIDE SEQUENCE</scope>
    <source>
        <strain evidence="2">CGMCC 1.15082</strain>
    </source>
</reference>
<proteinExistence type="predicted"/>
<dbReference type="RefSeq" id="WP_188825289.1">
    <property type="nucleotide sequence ID" value="NZ_BMHH01000015.1"/>
</dbReference>
<dbReference type="Proteomes" id="UP000646478">
    <property type="component" value="Unassembled WGS sequence"/>
</dbReference>
<dbReference type="EMBL" id="BMHH01000015">
    <property type="protein sequence ID" value="GGB02219.1"/>
    <property type="molecule type" value="Genomic_DNA"/>
</dbReference>
<organism evidence="2 3">
    <name type="scientific">Brucella endophytica</name>
    <dbReference type="NCBI Taxonomy" id="1963359"/>
    <lineage>
        <taxon>Bacteria</taxon>
        <taxon>Pseudomonadati</taxon>
        <taxon>Pseudomonadota</taxon>
        <taxon>Alphaproteobacteria</taxon>
        <taxon>Hyphomicrobiales</taxon>
        <taxon>Brucellaceae</taxon>
        <taxon>Brucella/Ochrobactrum group</taxon>
        <taxon>Brucella</taxon>
    </lineage>
</organism>
<protein>
    <recommendedName>
        <fullName evidence="4">ParB/Sulfiredoxin domain-containing protein</fullName>
    </recommendedName>
</protein>
<reference evidence="2" key="1">
    <citation type="journal article" date="2014" name="Int. J. Syst. Evol. Microbiol.">
        <title>Complete genome sequence of Corynebacterium casei LMG S-19264T (=DSM 44701T), isolated from a smear-ripened cheese.</title>
        <authorList>
            <consortium name="US DOE Joint Genome Institute (JGI-PGF)"/>
            <person name="Walter F."/>
            <person name="Albersmeier A."/>
            <person name="Kalinowski J."/>
            <person name="Ruckert C."/>
        </authorList>
    </citation>
    <scope>NUCLEOTIDE SEQUENCE</scope>
    <source>
        <strain evidence="2">CGMCC 1.15082</strain>
    </source>
</reference>
<evidence type="ECO:0000256" key="1">
    <source>
        <dbReference type="SAM" id="MobiDB-lite"/>
    </source>
</evidence>
<feature type="compositionally biased region" description="Low complexity" evidence="1">
    <location>
        <begin position="319"/>
        <end position="337"/>
    </location>
</feature>
<evidence type="ECO:0000313" key="3">
    <source>
        <dbReference type="Proteomes" id="UP000646478"/>
    </source>
</evidence>
<sequence length="484" mass="53552">MAIPSIGNYKKQKVAVANLQLDLENFRTGTVSDQTEALAALINRNANKIKGIITSIAQNGFLDLETPCVFPDPAKPGKFIVAEGNRRISSLKMLRTPTLAKNTPLMGEIKKIKEQYKTKIPTRIECAVFGNKKDCLAYILMRHGYGNDGASVIQWNSISKLRALAYVTGTAPQELRVLDFVAASDSLPQKMREVIDDDEINITNLARLTDDANVRRLLQIIGRDCINSTNGKAWILKIWQRVVEIIIDGEYKGEKFTVDKNINTTQQRQDFIKEIIAEFSLPNSSEGQATPYDGSAAANNLPSAEADDVGSTNDGTEASNSSNTSAASSGGSSKTSKVQPTNKRNSLIPKTFNAPGLSPQKVVNICDELKKLDIKAFRHCVGAMFRVFVEFGVETYIINNPIIKPKNDKLVSKIQAVIDHMQANNILTNKQLKPVRDIISKASHPISTETLNAYVHNAHVSPDSETLKTEWDNIQHFMELLWKK</sequence>
<keyword evidence="3" id="KW-1185">Reference proteome</keyword>